<sequence>MKTRTNVFNILNKIPTGTAIVNATAASCPVSIANPPPTIVAILTSIDTDIPMFITPMNANSKVAPMMIPCVKSPQINPTIGPNTIGLPTNMYPLIISVLANK</sequence>
<dbReference type="EMBL" id="VSSQ01071930">
    <property type="protein sequence ID" value="MPN23434.1"/>
    <property type="molecule type" value="Genomic_DNA"/>
</dbReference>
<name>A0A645GHW0_9ZZZZ</name>
<organism evidence="1">
    <name type="scientific">bioreactor metagenome</name>
    <dbReference type="NCBI Taxonomy" id="1076179"/>
    <lineage>
        <taxon>unclassified sequences</taxon>
        <taxon>metagenomes</taxon>
        <taxon>ecological metagenomes</taxon>
    </lineage>
</organism>
<dbReference type="AlphaFoldDB" id="A0A645GHW0"/>
<accession>A0A645GHW0</accession>
<comment type="caution">
    <text evidence="1">The sequence shown here is derived from an EMBL/GenBank/DDBJ whole genome shotgun (WGS) entry which is preliminary data.</text>
</comment>
<evidence type="ECO:0000313" key="1">
    <source>
        <dbReference type="EMBL" id="MPN23434.1"/>
    </source>
</evidence>
<reference evidence="1" key="1">
    <citation type="submission" date="2019-08" db="EMBL/GenBank/DDBJ databases">
        <authorList>
            <person name="Kucharzyk K."/>
            <person name="Murdoch R.W."/>
            <person name="Higgins S."/>
            <person name="Loffler F."/>
        </authorList>
    </citation>
    <scope>NUCLEOTIDE SEQUENCE</scope>
</reference>
<gene>
    <name evidence="1" type="ORF">SDC9_170822</name>
</gene>
<protein>
    <submittedName>
        <fullName evidence="1">Uncharacterized protein</fullName>
    </submittedName>
</protein>
<dbReference type="PROSITE" id="PS51257">
    <property type="entry name" value="PROKAR_LIPOPROTEIN"/>
    <property type="match status" value="1"/>
</dbReference>
<proteinExistence type="predicted"/>